<feature type="compositionally biased region" description="Basic residues" evidence="1">
    <location>
        <begin position="93"/>
        <end position="105"/>
    </location>
</feature>
<feature type="compositionally biased region" description="Low complexity" evidence="1">
    <location>
        <begin position="76"/>
        <end position="92"/>
    </location>
</feature>
<feature type="region of interest" description="Disordered" evidence="1">
    <location>
        <begin position="75"/>
        <end position="112"/>
    </location>
</feature>
<evidence type="ECO:0000313" key="2">
    <source>
        <dbReference type="EMBL" id="GIJ71403.1"/>
    </source>
</evidence>
<comment type="caution">
    <text evidence="2">The sequence shown here is derived from an EMBL/GenBank/DDBJ whole genome shotgun (WGS) entry which is preliminary data.</text>
</comment>
<evidence type="ECO:0000313" key="3">
    <source>
        <dbReference type="Proteomes" id="UP000635606"/>
    </source>
</evidence>
<dbReference type="Proteomes" id="UP000635606">
    <property type="component" value="Unassembled WGS sequence"/>
</dbReference>
<gene>
    <name evidence="2" type="ORF">Voc01_063200</name>
</gene>
<dbReference type="AlphaFoldDB" id="A0A8J3ZY78"/>
<reference evidence="2" key="1">
    <citation type="submission" date="2021-01" db="EMBL/GenBank/DDBJ databases">
        <title>Whole genome shotgun sequence of Virgisporangium ochraceum NBRC 16418.</title>
        <authorList>
            <person name="Komaki H."/>
            <person name="Tamura T."/>
        </authorList>
    </citation>
    <scope>NUCLEOTIDE SEQUENCE</scope>
    <source>
        <strain evidence="2">NBRC 16418</strain>
    </source>
</reference>
<dbReference type="EMBL" id="BOPH01000088">
    <property type="protein sequence ID" value="GIJ71403.1"/>
    <property type="molecule type" value="Genomic_DNA"/>
</dbReference>
<organism evidence="2 3">
    <name type="scientific">Virgisporangium ochraceum</name>
    <dbReference type="NCBI Taxonomy" id="65505"/>
    <lineage>
        <taxon>Bacteria</taxon>
        <taxon>Bacillati</taxon>
        <taxon>Actinomycetota</taxon>
        <taxon>Actinomycetes</taxon>
        <taxon>Micromonosporales</taxon>
        <taxon>Micromonosporaceae</taxon>
        <taxon>Virgisporangium</taxon>
    </lineage>
</organism>
<name>A0A8J3ZY78_9ACTN</name>
<evidence type="ECO:0000256" key="1">
    <source>
        <dbReference type="SAM" id="MobiDB-lite"/>
    </source>
</evidence>
<proteinExistence type="predicted"/>
<keyword evidence="3" id="KW-1185">Reference proteome</keyword>
<protein>
    <submittedName>
        <fullName evidence="2">Uncharacterized protein</fullName>
    </submittedName>
</protein>
<accession>A0A8J3ZY78</accession>
<sequence length="112" mass="11732">MPGRADVEVVGQLVGEHSAVGVGEDELAFDGQQQPSPLAATVVGVDKERGQAQRGGAPPELGIERLGRRQSFAEDAAAASGARRGARGVVRGRAARVRRRAHRLGRAPDPLH</sequence>